<proteinExistence type="predicted"/>
<gene>
    <name evidence="1" type="ORF">GJ744_011455</name>
</gene>
<comment type="caution">
    <text evidence="1">The sequence shown here is derived from an EMBL/GenBank/DDBJ whole genome shotgun (WGS) entry which is preliminary data.</text>
</comment>
<name>A0A8H7AGL5_9EURO</name>
<evidence type="ECO:0000313" key="1">
    <source>
        <dbReference type="EMBL" id="KAF7506731.1"/>
    </source>
</evidence>
<sequence>MSLARLTPEVDRTSDVIHKVHFVHLGGFFHMIVGGSAEPFLCDDHYDTQKWFSREDRSSRQITSRY</sequence>
<accession>A0A8H7AGL5</accession>
<protein>
    <submittedName>
        <fullName evidence="1">Uncharacterized protein</fullName>
    </submittedName>
</protein>
<dbReference type="AlphaFoldDB" id="A0A8H7AGL5"/>
<dbReference type="Proteomes" id="UP000606974">
    <property type="component" value="Unassembled WGS sequence"/>
</dbReference>
<reference evidence="1" key="1">
    <citation type="submission" date="2020-02" db="EMBL/GenBank/DDBJ databases">
        <authorList>
            <person name="Palmer J.M."/>
        </authorList>
    </citation>
    <scope>NUCLEOTIDE SEQUENCE</scope>
    <source>
        <strain evidence="1">EPUS1.4</strain>
        <tissue evidence="1">Thallus</tissue>
    </source>
</reference>
<organism evidence="1 2">
    <name type="scientific">Endocarpon pusillum</name>
    <dbReference type="NCBI Taxonomy" id="364733"/>
    <lineage>
        <taxon>Eukaryota</taxon>
        <taxon>Fungi</taxon>
        <taxon>Dikarya</taxon>
        <taxon>Ascomycota</taxon>
        <taxon>Pezizomycotina</taxon>
        <taxon>Eurotiomycetes</taxon>
        <taxon>Chaetothyriomycetidae</taxon>
        <taxon>Verrucariales</taxon>
        <taxon>Verrucariaceae</taxon>
        <taxon>Endocarpon</taxon>
    </lineage>
</organism>
<dbReference type="EMBL" id="JAACFV010000081">
    <property type="protein sequence ID" value="KAF7506731.1"/>
    <property type="molecule type" value="Genomic_DNA"/>
</dbReference>
<keyword evidence="2" id="KW-1185">Reference proteome</keyword>
<evidence type="ECO:0000313" key="2">
    <source>
        <dbReference type="Proteomes" id="UP000606974"/>
    </source>
</evidence>